<organism evidence="1 2">
    <name type="scientific">Microbacterium resistens</name>
    <dbReference type="NCBI Taxonomy" id="156977"/>
    <lineage>
        <taxon>Bacteria</taxon>
        <taxon>Bacillati</taxon>
        <taxon>Actinomycetota</taxon>
        <taxon>Actinomycetes</taxon>
        <taxon>Micrococcales</taxon>
        <taxon>Microbacteriaceae</taxon>
        <taxon>Microbacterium</taxon>
    </lineage>
</organism>
<evidence type="ECO:0000313" key="1">
    <source>
        <dbReference type="EMBL" id="MDR6868607.1"/>
    </source>
</evidence>
<dbReference type="RefSeq" id="WP_310022599.1">
    <property type="nucleotide sequence ID" value="NZ_JAVDUM010000016.1"/>
</dbReference>
<accession>A0ABU1SGD0</accession>
<keyword evidence="2" id="KW-1185">Reference proteome</keyword>
<protein>
    <submittedName>
        <fullName evidence="1">Uncharacterized protein</fullName>
    </submittedName>
</protein>
<name>A0ABU1SGD0_9MICO</name>
<reference evidence="1 2" key="1">
    <citation type="submission" date="2023-07" db="EMBL/GenBank/DDBJ databases">
        <title>Sorghum-associated microbial communities from plants grown in Nebraska, USA.</title>
        <authorList>
            <person name="Schachtman D."/>
        </authorList>
    </citation>
    <scope>NUCLEOTIDE SEQUENCE [LARGE SCALE GENOMIC DNA]</scope>
    <source>
        <strain evidence="1 2">2980</strain>
    </source>
</reference>
<gene>
    <name evidence="1" type="ORF">J2Y69_003231</name>
</gene>
<evidence type="ECO:0000313" key="2">
    <source>
        <dbReference type="Proteomes" id="UP001259347"/>
    </source>
</evidence>
<proteinExistence type="predicted"/>
<comment type="caution">
    <text evidence="1">The sequence shown here is derived from an EMBL/GenBank/DDBJ whole genome shotgun (WGS) entry which is preliminary data.</text>
</comment>
<dbReference type="Proteomes" id="UP001259347">
    <property type="component" value="Unassembled WGS sequence"/>
</dbReference>
<dbReference type="EMBL" id="JAVDUM010000016">
    <property type="protein sequence ID" value="MDR6868607.1"/>
    <property type="molecule type" value="Genomic_DNA"/>
</dbReference>
<sequence length="65" mass="7141">MLTIKLDEAVHVGNCILTPTPATSPIRIIAINAGVRLYYEAGDELELVPERALWTLDDILRAHAS</sequence>